<keyword evidence="4" id="KW-0813">Transport</keyword>
<name>A0AAW1S2K7_9CHLO</name>
<keyword evidence="6" id="KW-0507">mRNA processing</keyword>
<comment type="caution">
    <text evidence="15">The sequence shown here is derived from an EMBL/GenBank/DDBJ whole genome shotgun (WGS) entry which is preliminary data.</text>
</comment>
<organism evidence="15 16">
    <name type="scientific">Elliptochloris bilobata</name>
    <dbReference type="NCBI Taxonomy" id="381761"/>
    <lineage>
        <taxon>Eukaryota</taxon>
        <taxon>Viridiplantae</taxon>
        <taxon>Chlorophyta</taxon>
        <taxon>core chlorophytes</taxon>
        <taxon>Trebouxiophyceae</taxon>
        <taxon>Trebouxiophyceae incertae sedis</taxon>
        <taxon>Elliptochloris clade</taxon>
        <taxon>Elliptochloris</taxon>
    </lineage>
</organism>
<keyword evidence="10" id="KW-0866">Nonsense-mediated mRNA decay</keyword>
<gene>
    <name evidence="15" type="ORF">WJX81_005316</name>
</gene>
<evidence type="ECO:0000256" key="9">
    <source>
        <dbReference type="ARBA" id="ARBA00022884"/>
    </source>
</evidence>
<accession>A0AAW1S2K7</accession>
<feature type="compositionally biased region" description="Low complexity" evidence="13">
    <location>
        <begin position="147"/>
        <end position="164"/>
    </location>
</feature>
<dbReference type="GO" id="GO:0003729">
    <property type="term" value="F:mRNA binding"/>
    <property type="evidence" value="ECO:0007669"/>
    <property type="project" value="InterPro"/>
</dbReference>
<dbReference type="GO" id="GO:0000184">
    <property type="term" value="P:nuclear-transcribed mRNA catabolic process, nonsense-mediated decay"/>
    <property type="evidence" value="ECO:0007669"/>
    <property type="project" value="UniProtKB-KW"/>
</dbReference>
<dbReference type="InterPro" id="IPR018545">
    <property type="entry name" value="Btz_dom"/>
</dbReference>
<evidence type="ECO:0000256" key="11">
    <source>
        <dbReference type="ARBA" id="ARBA00023187"/>
    </source>
</evidence>
<evidence type="ECO:0000259" key="14">
    <source>
        <dbReference type="SMART" id="SM01044"/>
    </source>
</evidence>
<dbReference type="Pfam" id="PF09405">
    <property type="entry name" value="Btz"/>
    <property type="match status" value="1"/>
</dbReference>
<evidence type="ECO:0000256" key="1">
    <source>
        <dbReference type="ARBA" id="ARBA00004123"/>
    </source>
</evidence>
<evidence type="ECO:0000256" key="4">
    <source>
        <dbReference type="ARBA" id="ARBA00022448"/>
    </source>
</evidence>
<protein>
    <recommendedName>
        <fullName evidence="14">Btz domain-containing protein</fullName>
    </recommendedName>
</protein>
<evidence type="ECO:0000313" key="16">
    <source>
        <dbReference type="Proteomes" id="UP001445335"/>
    </source>
</evidence>
<feature type="region of interest" description="Disordered" evidence="13">
    <location>
        <begin position="711"/>
        <end position="739"/>
    </location>
</feature>
<feature type="compositionally biased region" description="Gly residues" evidence="13">
    <location>
        <begin position="412"/>
        <end position="434"/>
    </location>
</feature>
<dbReference type="GO" id="GO:0051028">
    <property type="term" value="P:mRNA transport"/>
    <property type="evidence" value="ECO:0007669"/>
    <property type="project" value="UniProtKB-KW"/>
</dbReference>
<feature type="compositionally biased region" description="Gly residues" evidence="13">
    <location>
        <begin position="715"/>
        <end position="739"/>
    </location>
</feature>
<feature type="compositionally biased region" description="Pro residues" evidence="13">
    <location>
        <begin position="585"/>
        <end position="599"/>
    </location>
</feature>
<keyword evidence="8" id="KW-0810">Translation regulation</keyword>
<comment type="similarity">
    <text evidence="3">Belongs to the CASC3 family.</text>
</comment>
<sequence>MPLSRPAGERQHPMRRPEPQRDRDGTADSPRLELEQRDTSTQAAEPAGDKPGSGGSGVDDIATKLHNTKLRDHTGLEEGELPPAELLEGAVTDRSSEPSPAKPAARERPPRRGGWTDPAAPPSGELAQPVRGWGEGEPESLTLDPNAAPRRAATDGADAAVPAPRRARQRGRNRDRAASASANDGGMRGDRGDRAPAPAREEGELAEEDEGKGGEGGGEDEEREKERAQREQRATPKEPYEVPTSGTFWMHDDRQGDEEEPRRPRKPKKKLWGEGDDDKWAHDRFELLDLPPEADHYMGSFARHTPRGFGEGENSDVQGRRPRNRGRRGEEAAPPGFAGGGGGWQFERTSPERPSGSYKWPGGQQDARGRARGRNGPASGAGRGRRAAPVLYDAGLDVHGTSDVRGTREPGGSYGGEAYGNGGRAGPRGGGYGDGSPAWRGRGTRGDSTNGRFDVEGATDVLGRAGAAGAEDGFVEAPPEPGARRKGPRSGGSRGGSRMDGRARAVAQPPDGGQAPSGWWEGGQGSEQAAPAARGGGGGFENVPPATGASWPDPPAAERQPLRENGAPHPKLEAQALNPAAPKQDFPPPPSPSLAPTGPPGSYSAPAGGVYGQAAGDYGGGDAAFQAQSGVYQASGAGYAQSGQGATTYRPYVPSAPVPANPYAQAPAQGVPYAAGSAMPAFVAGPMQPGVGYPAASAAALPPPVRRPVAIEAPGGVGESGAAGTAGRGGGGRRGVAAG</sequence>
<feature type="domain" description="Btz" evidence="14">
    <location>
        <begin position="208"/>
        <end position="316"/>
    </location>
</feature>
<keyword evidence="11" id="KW-0508">mRNA splicing</keyword>
<feature type="compositionally biased region" description="Basic and acidic residues" evidence="13">
    <location>
        <begin position="224"/>
        <end position="240"/>
    </location>
</feature>
<feature type="compositionally biased region" description="Basic and acidic residues" evidence="13">
    <location>
        <begin position="7"/>
        <end position="38"/>
    </location>
</feature>
<feature type="compositionally biased region" description="Basic and acidic residues" evidence="13">
    <location>
        <begin position="187"/>
        <end position="203"/>
    </location>
</feature>
<dbReference type="GO" id="GO:0035145">
    <property type="term" value="C:exon-exon junction complex"/>
    <property type="evidence" value="ECO:0007669"/>
    <property type="project" value="InterPro"/>
</dbReference>
<dbReference type="EMBL" id="JALJOU010000014">
    <property type="protein sequence ID" value="KAK9839838.1"/>
    <property type="molecule type" value="Genomic_DNA"/>
</dbReference>
<evidence type="ECO:0000313" key="15">
    <source>
        <dbReference type="EMBL" id="KAK9839838.1"/>
    </source>
</evidence>
<feature type="region of interest" description="Disordered" evidence="13">
    <location>
        <begin position="637"/>
        <end position="667"/>
    </location>
</feature>
<keyword evidence="12" id="KW-0539">Nucleus</keyword>
<dbReference type="GO" id="GO:0008380">
    <property type="term" value="P:RNA splicing"/>
    <property type="evidence" value="ECO:0007669"/>
    <property type="project" value="UniProtKB-KW"/>
</dbReference>
<comment type="subcellular location">
    <subcellularLocation>
        <location evidence="2">Cytoplasm</location>
    </subcellularLocation>
    <subcellularLocation>
        <location evidence="1">Nucleus</location>
    </subcellularLocation>
</comment>
<keyword evidence="5" id="KW-0963">Cytoplasm</keyword>
<keyword evidence="16" id="KW-1185">Reference proteome</keyword>
<evidence type="ECO:0000256" key="5">
    <source>
        <dbReference type="ARBA" id="ARBA00022490"/>
    </source>
</evidence>
<feature type="region of interest" description="Disordered" evidence="13">
    <location>
        <begin position="1"/>
        <end position="280"/>
    </location>
</feature>
<dbReference type="GO" id="GO:0006417">
    <property type="term" value="P:regulation of translation"/>
    <property type="evidence" value="ECO:0007669"/>
    <property type="project" value="UniProtKB-KW"/>
</dbReference>
<keyword evidence="7" id="KW-0509">mRNA transport</keyword>
<proteinExistence type="inferred from homology"/>
<dbReference type="Proteomes" id="UP001445335">
    <property type="component" value="Unassembled WGS sequence"/>
</dbReference>
<keyword evidence="9" id="KW-0694">RNA-binding</keyword>
<feature type="compositionally biased region" description="Low complexity" evidence="13">
    <location>
        <begin position="637"/>
        <end position="646"/>
    </location>
</feature>
<dbReference type="SMART" id="SM01044">
    <property type="entry name" value="Btz"/>
    <property type="match status" value="1"/>
</dbReference>
<evidence type="ECO:0000256" key="8">
    <source>
        <dbReference type="ARBA" id="ARBA00022845"/>
    </source>
</evidence>
<evidence type="ECO:0000256" key="2">
    <source>
        <dbReference type="ARBA" id="ARBA00004496"/>
    </source>
</evidence>
<evidence type="ECO:0000256" key="12">
    <source>
        <dbReference type="ARBA" id="ARBA00023242"/>
    </source>
</evidence>
<feature type="compositionally biased region" description="Low complexity" evidence="13">
    <location>
        <begin position="81"/>
        <end position="90"/>
    </location>
</feature>
<reference evidence="15 16" key="1">
    <citation type="journal article" date="2024" name="Nat. Commun.">
        <title>Phylogenomics reveals the evolutionary origins of lichenization in chlorophyte algae.</title>
        <authorList>
            <person name="Puginier C."/>
            <person name="Libourel C."/>
            <person name="Otte J."/>
            <person name="Skaloud P."/>
            <person name="Haon M."/>
            <person name="Grisel S."/>
            <person name="Petersen M."/>
            <person name="Berrin J.G."/>
            <person name="Delaux P.M."/>
            <person name="Dal Grande F."/>
            <person name="Keller J."/>
        </authorList>
    </citation>
    <scope>NUCLEOTIDE SEQUENCE [LARGE SCALE GENOMIC DNA]</scope>
    <source>
        <strain evidence="15 16">SAG 245.80</strain>
    </source>
</reference>
<dbReference type="AlphaFoldDB" id="A0AAW1S2K7"/>
<dbReference type="GO" id="GO:0005737">
    <property type="term" value="C:cytoplasm"/>
    <property type="evidence" value="ECO:0007669"/>
    <property type="project" value="UniProtKB-SubCell"/>
</dbReference>
<feature type="compositionally biased region" description="Low complexity" evidence="13">
    <location>
        <begin position="600"/>
        <end position="616"/>
    </location>
</feature>
<evidence type="ECO:0000256" key="6">
    <source>
        <dbReference type="ARBA" id="ARBA00022664"/>
    </source>
</evidence>
<evidence type="ECO:0000256" key="13">
    <source>
        <dbReference type="SAM" id="MobiDB-lite"/>
    </source>
</evidence>
<evidence type="ECO:0000256" key="10">
    <source>
        <dbReference type="ARBA" id="ARBA00023161"/>
    </source>
</evidence>
<evidence type="ECO:0000256" key="3">
    <source>
        <dbReference type="ARBA" id="ARBA00009548"/>
    </source>
</evidence>
<dbReference type="GO" id="GO:0006397">
    <property type="term" value="P:mRNA processing"/>
    <property type="evidence" value="ECO:0007669"/>
    <property type="project" value="UniProtKB-KW"/>
</dbReference>
<evidence type="ECO:0000256" key="7">
    <source>
        <dbReference type="ARBA" id="ARBA00022816"/>
    </source>
</evidence>
<feature type="region of interest" description="Disordered" evidence="13">
    <location>
        <begin position="296"/>
        <end position="623"/>
    </location>
</feature>